<dbReference type="Pfam" id="PF04078">
    <property type="entry name" value="Rcd1"/>
    <property type="match status" value="1"/>
</dbReference>
<dbReference type="AlphaFoldDB" id="A0AB40CQI9"/>
<dbReference type="SUPFAM" id="SSF48371">
    <property type="entry name" value="ARM repeat"/>
    <property type="match status" value="1"/>
</dbReference>
<accession>A0AB40CQI9</accession>
<organism evidence="2 3">
    <name type="scientific">Dioscorea cayennensis subsp. rotundata</name>
    <name type="common">White Guinea yam</name>
    <name type="synonym">Dioscorea rotundata</name>
    <dbReference type="NCBI Taxonomy" id="55577"/>
    <lineage>
        <taxon>Eukaryota</taxon>
        <taxon>Viridiplantae</taxon>
        <taxon>Streptophyta</taxon>
        <taxon>Embryophyta</taxon>
        <taxon>Tracheophyta</taxon>
        <taxon>Spermatophyta</taxon>
        <taxon>Magnoliopsida</taxon>
        <taxon>Liliopsida</taxon>
        <taxon>Dioscoreales</taxon>
        <taxon>Dioscoreaceae</taxon>
        <taxon>Dioscorea</taxon>
    </lineage>
</organism>
<dbReference type="InterPro" id="IPR011989">
    <property type="entry name" value="ARM-like"/>
</dbReference>
<dbReference type="GO" id="GO:0030014">
    <property type="term" value="C:CCR4-NOT complex"/>
    <property type="evidence" value="ECO:0007669"/>
    <property type="project" value="InterPro"/>
</dbReference>
<dbReference type="RefSeq" id="XP_039141343.1">
    <property type="nucleotide sequence ID" value="XM_039285409.1"/>
</dbReference>
<proteinExistence type="inferred from homology"/>
<reference evidence="3" key="1">
    <citation type="submission" date="2025-08" db="UniProtKB">
        <authorList>
            <consortium name="RefSeq"/>
        </authorList>
    </citation>
    <scope>IDENTIFICATION</scope>
</reference>
<evidence type="ECO:0000313" key="2">
    <source>
        <dbReference type="Proteomes" id="UP001515500"/>
    </source>
</evidence>
<dbReference type="GO" id="GO:0006402">
    <property type="term" value="P:mRNA catabolic process"/>
    <property type="evidence" value="ECO:0007669"/>
    <property type="project" value="InterPro"/>
</dbReference>
<dbReference type="InterPro" id="IPR007216">
    <property type="entry name" value="CNOT9"/>
</dbReference>
<name>A0AB40CQI9_DIOCR</name>
<dbReference type="InterPro" id="IPR016024">
    <property type="entry name" value="ARM-type_fold"/>
</dbReference>
<dbReference type="Gene3D" id="1.25.10.10">
    <property type="entry name" value="Leucine-rich Repeat Variant"/>
    <property type="match status" value="1"/>
</dbReference>
<keyword evidence="2" id="KW-1185">Reference proteome</keyword>
<dbReference type="PANTHER" id="PTHR12262">
    <property type="entry name" value="CCR4-NOT TRANSCRIPTION COMPLEX SUBUNIT 9"/>
    <property type="match status" value="1"/>
</dbReference>
<comment type="similarity">
    <text evidence="1">Belongs to the CNOT9 family.</text>
</comment>
<evidence type="ECO:0000256" key="1">
    <source>
        <dbReference type="ARBA" id="ARBA00006385"/>
    </source>
</evidence>
<sequence>MAETETELRNGDPEEWEKRTLNLIKGSEIDQEFSALKSKKTGRKNRHKIKKMNKPMMLPCTLLEFMDDDLREAAIRYLSTFLIERREENMDNYDRAGFLIFHSFGTMTILLQEVVEFIWKMDNDPLEVRSIKRLANVLTMFQCVAANSETRQKFIDSSIPNFLIPLIQCTNEIELFDNIRAIALSVLGILCQAREPTVIKWAIESNMLDVCSYIIDKGSELTKVISMHILEAILQDSFGIQHICNPISDHILKALIRGWDQLVTLLAADQDFSPRLLFHIIRCYILLSTNKRGYNIVMENLPQAILNNSFKDMIEEFPVLKNLLDQLYKIMTN</sequence>
<gene>
    <name evidence="3" type="primary">LOC120278677</name>
</gene>
<dbReference type="GeneID" id="120278677"/>
<evidence type="ECO:0000313" key="3">
    <source>
        <dbReference type="RefSeq" id="XP_039141343.1"/>
    </source>
</evidence>
<protein>
    <submittedName>
        <fullName evidence="3">CCR4-NOT transcription complex subunit 9-like</fullName>
    </submittedName>
</protein>
<dbReference type="Proteomes" id="UP001515500">
    <property type="component" value="Chromosome 2"/>
</dbReference>